<gene>
    <name evidence="1" type="ORF">H9X71_08235</name>
</gene>
<dbReference type="Proteomes" id="UP000516660">
    <property type="component" value="Chromosome"/>
</dbReference>
<organism evidence="1 2">
    <name type="scientific">Clavibacter zhangzhiyongii</name>
    <dbReference type="NCBI Taxonomy" id="2768071"/>
    <lineage>
        <taxon>Bacteria</taxon>
        <taxon>Bacillati</taxon>
        <taxon>Actinomycetota</taxon>
        <taxon>Actinomycetes</taxon>
        <taxon>Micrococcales</taxon>
        <taxon>Microbacteriaceae</taxon>
        <taxon>Clavibacter</taxon>
    </lineage>
</organism>
<proteinExistence type="predicted"/>
<dbReference type="EMBL" id="CP061274">
    <property type="protein sequence ID" value="QOD42636.1"/>
    <property type="molecule type" value="Genomic_DNA"/>
</dbReference>
<keyword evidence="2" id="KW-1185">Reference proteome</keyword>
<evidence type="ECO:0000313" key="1">
    <source>
        <dbReference type="EMBL" id="QOD42636.1"/>
    </source>
</evidence>
<sequence>MTLTDILPSLRRSLPDPMDRDAWPAGTIARVDDLIVEGASMTEAAQMHGTPLLREGDACVRRTQGLRIATGMRATVIVLRVLFVAHHPGGALLLHVDADLSGVPAALEEMRLLGRVSTAHDAPAFLVHEVPSAHGAPFLRLGSGLPADLCTGDLLAVPAAGSIRREHVTVGLRAVPLPVTAA</sequence>
<dbReference type="RefSeq" id="WP_191146660.1">
    <property type="nucleotide sequence ID" value="NZ_CP061274.1"/>
</dbReference>
<evidence type="ECO:0000313" key="2">
    <source>
        <dbReference type="Proteomes" id="UP000516660"/>
    </source>
</evidence>
<accession>A0A7L7YYW5</accession>
<protein>
    <submittedName>
        <fullName evidence="1">Uncharacterized protein</fullName>
    </submittedName>
</protein>
<dbReference type="AlphaFoldDB" id="A0A7L7YYW5"/>
<name>A0A7L7YYW5_9MICO</name>
<reference evidence="1 2" key="1">
    <citation type="submission" date="2020-08" db="EMBL/GenBank/DDBJ databases">
        <title>Description of Clavibacter zhangzhiyonge sp. nov., a phytopathogenic actinobacterium isolated from barley seeds, causing leaf brown spot and decline.</title>
        <authorList>
            <person name="Tian Q."/>
            <person name="Chuan J."/>
            <person name="Zhao W."/>
            <person name="Li X."/>
        </authorList>
    </citation>
    <scope>NUCLEOTIDE SEQUENCE [LARGE SCALE GENOMIC DNA]</scope>
    <source>
        <strain evidence="1 2">DM1</strain>
    </source>
</reference>
<dbReference type="KEGG" id="czh:H9X71_08235"/>